<dbReference type="InterPro" id="IPR014017">
    <property type="entry name" value="DNA_helicase_UvrD-like_C"/>
</dbReference>
<dbReference type="GO" id="GO:0000725">
    <property type="term" value="P:recombinational repair"/>
    <property type="evidence" value="ECO:0007669"/>
    <property type="project" value="TreeGrafter"/>
</dbReference>
<keyword evidence="3 7" id="KW-0347">Helicase</keyword>
<dbReference type="GO" id="GO:0016787">
    <property type="term" value="F:hydrolase activity"/>
    <property type="evidence" value="ECO:0007669"/>
    <property type="project" value="UniProtKB-KW"/>
</dbReference>
<dbReference type="Gene3D" id="3.40.50.300">
    <property type="entry name" value="P-loop containing nucleotide triphosphate hydrolases"/>
    <property type="match status" value="1"/>
</dbReference>
<dbReference type="InterPro" id="IPR000212">
    <property type="entry name" value="DNA_helicase_UvrD/REP"/>
</dbReference>
<keyword evidence="4" id="KW-0067">ATP-binding</keyword>
<evidence type="ECO:0000313" key="7">
    <source>
        <dbReference type="EMBL" id="EIM64838.1"/>
    </source>
</evidence>
<evidence type="ECO:0000256" key="3">
    <source>
        <dbReference type="ARBA" id="ARBA00022806"/>
    </source>
</evidence>
<dbReference type="Proteomes" id="UP000005778">
    <property type="component" value="Chromosome"/>
</dbReference>
<dbReference type="eggNOG" id="COG0210">
    <property type="taxonomic scope" value="Bacteria"/>
</dbReference>
<accession>I5B5S5</accession>
<dbReference type="InterPro" id="IPR027417">
    <property type="entry name" value="P-loop_NTPase"/>
</dbReference>
<evidence type="ECO:0000256" key="5">
    <source>
        <dbReference type="ARBA" id="ARBA00034923"/>
    </source>
</evidence>
<dbReference type="EMBL" id="CM001488">
    <property type="protein sequence ID" value="EIM64838.1"/>
    <property type="molecule type" value="Genomic_DNA"/>
</dbReference>
<dbReference type="PANTHER" id="PTHR11070:SF2">
    <property type="entry name" value="ATP-DEPENDENT DNA HELICASE SRS2"/>
    <property type="match status" value="1"/>
</dbReference>
<gene>
    <name evidence="7" type="ORF">DespoDRAFT_03028</name>
</gene>
<dbReference type="GO" id="GO:0043138">
    <property type="term" value="F:3'-5' DNA helicase activity"/>
    <property type="evidence" value="ECO:0007669"/>
    <property type="project" value="TreeGrafter"/>
</dbReference>
<evidence type="ECO:0000256" key="1">
    <source>
        <dbReference type="ARBA" id="ARBA00022741"/>
    </source>
</evidence>
<reference evidence="7 8" key="1">
    <citation type="submission" date="2011-09" db="EMBL/GenBank/DDBJ databases">
        <authorList>
            <consortium name="US DOE Joint Genome Institute (JGI-PGF)"/>
            <person name="Lucas S."/>
            <person name="Han J."/>
            <person name="Lapidus A."/>
            <person name="Cheng J.-F."/>
            <person name="Goodwin L."/>
            <person name="Pitluck S."/>
            <person name="Peters L."/>
            <person name="Land M.L."/>
            <person name="Hauser L."/>
            <person name="Orellana R."/>
            <person name="Lovley D."/>
            <person name="Woyke T.J."/>
        </authorList>
    </citation>
    <scope>NUCLEOTIDE SEQUENCE [LARGE SCALE GENOMIC DNA]</scope>
    <source>
        <strain evidence="7 8">2ac9</strain>
    </source>
</reference>
<dbReference type="AlphaFoldDB" id="I5B5S5"/>
<feature type="domain" description="UvrD-like helicase C-terminal" evidence="6">
    <location>
        <begin position="73"/>
        <end position="179"/>
    </location>
</feature>
<dbReference type="PANTHER" id="PTHR11070">
    <property type="entry name" value="UVRD / RECB / PCRA DNA HELICASE FAMILY MEMBER"/>
    <property type="match status" value="1"/>
</dbReference>
<keyword evidence="8" id="KW-1185">Reference proteome</keyword>
<keyword evidence="2" id="KW-0378">Hydrolase</keyword>
<evidence type="ECO:0000313" key="8">
    <source>
        <dbReference type="Proteomes" id="UP000005778"/>
    </source>
</evidence>
<dbReference type="GO" id="GO:0005524">
    <property type="term" value="F:ATP binding"/>
    <property type="evidence" value="ECO:0007669"/>
    <property type="project" value="UniProtKB-KW"/>
</dbReference>
<keyword evidence="1" id="KW-0547">Nucleotide-binding</keyword>
<evidence type="ECO:0000256" key="2">
    <source>
        <dbReference type="ARBA" id="ARBA00022801"/>
    </source>
</evidence>
<organism evidence="7 8">
    <name type="scientific">Desulfobacter postgatei 2ac9</name>
    <dbReference type="NCBI Taxonomy" id="879212"/>
    <lineage>
        <taxon>Bacteria</taxon>
        <taxon>Pseudomonadati</taxon>
        <taxon>Thermodesulfobacteriota</taxon>
        <taxon>Desulfobacteria</taxon>
        <taxon>Desulfobacterales</taxon>
        <taxon>Desulfobacteraceae</taxon>
        <taxon>Desulfobacter</taxon>
    </lineage>
</organism>
<dbReference type="STRING" id="879212.DespoDRAFT_03028"/>
<dbReference type="GO" id="GO:0003677">
    <property type="term" value="F:DNA binding"/>
    <property type="evidence" value="ECO:0007669"/>
    <property type="project" value="InterPro"/>
</dbReference>
<proteinExistence type="predicted"/>
<dbReference type="RefSeq" id="WP_004074477.1">
    <property type="nucleotide sequence ID" value="NZ_CM001488.1"/>
</dbReference>
<dbReference type="SUPFAM" id="SSF52540">
    <property type="entry name" value="P-loop containing nucleoside triphosphate hydrolases"/>
    <property type="match status" value="1"/>
</dbReference>
<sequence>MTTGGPSTAVQPQPFSILSVGLNIHAAIILPVKLIQTNELYSLYDLLEVRYFINQLNFSDDRYTISDQNWTSAKKLLWQKYKNSEQIETCIHLINDFELSHNKQKYQSDFEVFVRESKIEDFTQTRGETIFVSTIHKAKGKEFSTVFLMLAESFPDSNEKNRQLYVAMTRAKNNLFIHINGNYLDNISCRDMKKKLDPFPYQKSNLLIIQLTHRDIWLDFFIERQKLISCRK</sequence>
<name>I5B5S5_9BACT</name>
<dbReference type="Pfam" id="PF13361">
    <property type="entry name" value="UvrD_C"/>
    <property type="match status" value="1"/>
</dbReference>
<reference evidence="7 8" key="2">
    <citation type="submission" date="2012-02" db="EMBL/GenBank/DDBJ databases">
        <title>Improved High-Quality Draft sequence of Desulfobacter postgatei 2ac9.</title>
        <authorList>
            <consortium name="US DOE Joint Genome Institute"/>
            <person name="Lucas S."/>
            <person name="Han J."/>
            <person name="Lapidus A."/>
            <person name="Cheng J.-F."/>
            <person name="Goodwin L."/>
            <person name="Pitluck S."/>
            <person name="Peters L."/>
            <person name="Ovchinnikova G."/>
            <person name="Held B."/>
            <person name="Detter J.C."/>
            <person name="Han C."/>
            <person name="Tapia R."/>
            <person name="Land M."/>
            <person name="Hauser L."/>
            <person name="Kyrpides N."/>
            <person name="Ivanova N."/>
            <person name="Pagani I."/>
            <person name="Orellana R."/>
            <person name="Lovley D."/>
            <person name="Woyke T."/>
        </authorList>
    </citation>
    <scope>NUCLEOTIDE SEQUENCE [LARGE SCALE GENOMIC DNA]</scope>
    <source>
        <strain evidence="7 8">2ac9</strain>
    </source>
</reference>
<dbReference type="HOGENOM" id="CLU_1193264_0_0_7"/>
<protein>
    <recommendedName>
        <fullName evidence="5">DNA 3'-5' helicase II</fullName>
    </recommendedName>
</protein>
<evidence type="ECO:0000256" key="4">
    <source>
        <dbReference type="ARBA" id="ARBA00022840"/>
    </source>
</evidence>
<evidence type="ECO:0000259" key="6">
    <source>
        <dbReference type="Pfam" id="PF13361"/>
    </source>
</evidence>